<dbReference type="GO" id="GO:0005737">
    <property type="term" value="C:cytoplasm"/>
    <property type="evidence" value="ECO:0007669"/>
    <property type="project" value="TreeGrafter"/>
</dbReference>
<keyword evidence="2" id="KW-0812">Transmembrane</keyword>
<gene>
    <name evidence="4" type="ORF">AbraCBS73388_011673</name>
</gene>
<dbReference type="Pfam" id="PF00501">
    <property type="entry name" value="AMP-binding"/>
    <property type="match status" value="1"/>
</dbReference>
<dbReference type="GO" id="GO:0031177">
    <property type="term" value="F:phosphopantetheine binding"/>
    <property type="evidence" value="ECO:0007669"/>
    <property type="project" value="TreeGrafter"/>
</dbReference>
<evidence type="ECO:0000256" key="1">
    <source>
        <dbReference type="ARBA" id="ARBA00029454"/>
    </source>
</evidence>
<feature type="domain" description="AMP-dependent synthetase/ligase" evidence="3">
    <location>
        <begin position="1"/>
        <end position="121"/>
    </location>
</feature>
<dbReference type="PANTHER" id="PTHR45527:SF1">
    <property type="entry name" value="FATTY ACID SYNTHASE"/>
    <property type="match status" value="1"/>
</dbReference>
<comment type="similarity">
    <text evidence="1">Belongs to the NRP synthetase family.</text>
</comment>
<dbReference type="Gene3D" id="3.40.50.980">
    <property type="match status" value="1"/>
</dbReference>
<sequence length="125" mass="13235">MDKSMWAIVTILGVLIAGGAYVPLDPAHPTSRHKEILSEVEARVVLCSPKYQNRYSGSVKAIIPVSRETIKAYCALKATTTKANNSATPENVAFAIFTSGSTGRAKGIIINHKALASSGMAFGPM</sequence>
<dbReference type="EMBL" id="BROQ01000916">
    <property type="protein sequence ID" value="GKZ28136.1"/>
    <property type="molecule type" value="Genomic_DNA"/>
</dbReference>
<evidence type="ECO:0000256" key="2">
    <source>
        <dbReference type="SAM" id="Phobius"/>
    </source>
</evidence>
<keyword evidence="2" id="KW-0472">Membrane</keyword>
<dbReference type="GO" id="GO:0044550">
    <property type="term" value="P:secondary metabolite biosynthetic process"/>
    <property type="evidence" value="ECO:0007669"/>
    <property type="project" value="TreeGrafter"/>
</dbReference>
<evidence type="ECO:0000313" key="5">
    <source>
        <dbReference type="Proteomes" id="UP001143548"/>
    </source>
</evidence>
<evidence type="ECO:0000313" key="4">
    <source>
        <dbReference type="EMBL" id="GKZ28136.1"/>
    </source>
</evidence>
<evidence type="ECO:0000259" key="3">
    <source>
        <dbReference type="Pfam" id="PF00501"/>
    </source>
</evidence>
<feature type="transmembrane region" description="Helical" evidence="2">
    <location>
        <begin position="6"/>
        <end position="24"/>
    </location>
</feature>
<reference evidence="4" key="1">
    <citation type="submission" date="2022-07" db="EMBL/GenBank/DDBJ databases">
        <title>Taxonomy of Aspergillus series Nigri: significant species reduction supported by multi-species coalescent approaches.</title>
        <authorList>
            <person name="Bian C."/>
            <person name="Kusuya Y."/>
            <person name="Sklenar F."/>
            <person name="D'hooge E."/>
            <person name="Yaguchi T."/>
            <person name="Takahashi H."/>
            <person name="Hubka V."/>
        </authorList>
    </citation>
    <scope>NUCLEOTIDE SEQUENCE</scope>
    <source>
        <strain evidence="4">CBS 733.88</strain>
    </source>
</reference>
<keyword evidence="2" id="KW-1133">Transmembrane helix</keyword>
<dbReference type="GO" id="GO:0043041">
    <property type="term" value="P:amino acid activation for nonribosomal peptide biosynthetic process"/>
    <property type="evidence" value="ECO:0007669"/>
    <property type="project" value="TreeGrafter"/>
</dbReference>
<dbReference type="SUPFAM" id="SSF56801">
    <property type="entry name" value="Acetyl-CoA synthetase-like"/>
    <property type="match status" value="1"/>
</dbReference>
<dbReference type="InterPro" id="IPR000873">
    <property type="entry name" value="AMP-dep_synth/lig_dom"/>
</dbReference>
<name>A0A9W5Z5P9_9EURO</name>
<organism evidence="4 5">
    <name type="scientific">Aspergillus brasiliensis</name>
    <dbReference type="NCBI Taxonomy" id="319629"/>
    <lineage>
        <taxon>Eukaryota</taxon>
        <taxon>Fungi</taxon>
        <taxon>Dikarya</taxon>
        <taxon>Ascomycota</taxon>
        <taxon>Pezizomycotina</taxon>
        <taxon>Eurotiomycetes</taxon>
        <taxon>Eurotiomycetidae</taxon>
        <taxon>Eurotiales</taxon>
        <taxon>Aspergillaceae</taxon>
        <taxon>Aspergillus</taxon>
        <taxon>Aspergillus subgen. Circumdati</taxon>
    </lineage>
</organism>
<accession>A0A9W5Z5P9</accession>
<comment type="caution">
    <text evidence="4">The sequence shown here is derived from an EMBL/GenBank/DDBJ whole genome shotgun (WGS) entry which is preliminary data.</text>
</comment>
<dbReference type="Proteomes" id="UP001143548">
    <property type="component" value="Unassembled WGS sequence"/>
</dbReference>
<dbReference type="AlphaFoldDB" id="A0A9W5Z5P9"/>
<feature type="non-terminal residue" evidence="4">
    <location>
        <position position="125"/>
    </location>
</feature>
<proteinExistence type="inferred from homology"/>
<dbReference type="PANTHER" id="PTHR45527">
    <property type="entry name" value="NONRIBOSOMAL PEPTIDE SYNTHETASE"/>
    <property type="match status" value="1"/>
</dbReference>
<protein>
    <submittedName>
        <fullName evidence="4">Nonribosomal peptide synthetase 1</fullName>
    </submittedName>
</protein>